<protein>
    <recommendedName>
        <fullName evidence="3">HEXXH motif domain-containing protein</fullName>
    </recommendedName>
</protein>
<name>A0A160PAA6_STRLU</name>
<dbReference type="KEGG" id="slau:SLA_7204"/>
<organism evidence="1 2">
    <name type="scientific">Streptomyces laurentii</name>
    <dbReference type="NCBI Taxonomy" id="39478"/>
    <lineage>
        <taxon>Bacteria</taxon>
        <taxon>Bacillati</taxon>
        <taxon>Actinomycetota</taxon>
        <taxon>Actinomycetes</taxon>
        <taxon>Kitasatosporales</taxon>
        <taxon>Streptomycetaceae</taxon>
        <taxon>Streptomyces</taxon>
    </lineage>
</organism>
<dbReference type="EMBL" id="AP017424">
    <property type="protein sequence ID" value="BAU88070.1"/>
    <property type="molecule type" value="Genomic_DNA"/>
</dbReference>
<dbReference type="InterPro" id="IPR026337">
    <property type="entry name" value="AKG_HExxH"/>
</dbReference>
<accession>A0A160PAA6</accession>
<sequence>MPAPLDFAFSPVQGLRRDRTQRIHSLFRADMGRTERPADAYCLAHHALEGAEAAARTGDTATFDWYQAHPDANGIALATPTAVGPRVIVSPDPGLMLRSSISDTAYYVLGPDTTAASAHELALTATAFDTAARHGFGDLLADHAVVTCLLRRKALGDTLISWAITRLPGTVYTDHVDVPVVLGRDLIHEGGHNWLNDALASIGCKLDEAATFHSPWRNARRPAFGFLHACWAFPLTMIYTARVLTETTGDIHHFLAGYLDQQRRLLTTTTADHTKALALVPHPGLQQRLRNVYDEALSL</sequence>
<evidence type="ECO:0000313" key="1">
    <source>
        <dbReference type="EMBL" id="BAU88070.1"/>
    </source>
</evidence>
<gene>
    <name evidence="1" type="ORF">SLA_7204</name>
</gene>
<dbReference type="NCBIfam" id="TIGR04267">
    <property type="entry name" value="mod_HExxH"/>
    <property type="match status" value="1"/>
</dbReference>
<keyword evidence="2" id="KW-1185">Reference proteome</keyword>
<dbReference type="AlphaFoldDB" id="A0A160PAA6"/>
<reference evidence="1 2" key="1">
    <citation type="journal article" date="2016" name="Genome Announc.">
        <title>Complete Genome Sequence of Thiostrepton-Producing Streptomyces laurentii ATCC 31255.</title>
        <authorList>
            <person name="Doi K."/>
            <person name="Fujino Y."/>
            <person name="Nagayoshi Y."/>
            <person name="Ohshima T."/>
            <person name="Ogata S."/>
        </authorList>
    </citation>
    <scope>NUCLEOTIDE SEQUENCE [LARGE SCALE GENOMIC DNA]</scope>
    <source>
        <strain evidence="1 2">ATCC 31255</strain>
    </source>
</reference>
<evidence type="ECO:0000313" key="2">
    <source>
        <dbReference type="Proteomes" id="UP000217676"/>
    </source>
</evidence>
<dbReference type="Proteomes" id="UP000217676">
    <property type="component" value="Chromosome"/>
</dbReference>
<proteinExistence type="predicted"/>
<evidence type="ECO:0008006" key="3">
    <source>
        <dbReference type="Google" id="ProtNLM"/>
    </source>
</evidence>